<evidence type="ECO:0000313" key="8">
    <source>
        <dbReference type="EMBL" id="KAK8224769.1"/>
    </source>
</evidence>
<accession>A0ABR1YBG4</accession>
<dbReference type="PANTHER" id="PTHR46811:SF1">
    <property type="entry name" value="COILED-COIL-HELIX-COILED-COIL-HELIX DOMAIN-CONTAINING PROTEIN 7"/>
    <property type="match status" value="1"/>
</dbReference>
<evidence type="ECO:0000256" key="1">
    <source>
        <dbReference type="ARBA" id="ARBA00003875"/>
    </source>
</evidence>
<evidence type="ECO:0000259" key="7">
    <source>
        <dbReference type="Pfam" id="PF06747"/>
    </source>
</evidence>
<dbReference type="InterPro" id="IPR051040">
    <property type="entry name" value="COX23"/>
</dbReference>
<feature type="domain" description="CHCH" evidence="7">
    <location>
        <begin position="31"/>
        <end position="65"/>
    </location>
</feature>
<evidence type="ECO:0000313" key="9">
    <source>
        <dbReference type="Proteomes" id="UP001492380"/>
    </source>
</evidence>
<comment type="similarity">
    <text evidence="5">Belongs to the COX23 family.</text>
</comment>
<evidence type="ECO:0000256" key="2">
    <source>
        <dbReference type="ARBA" id="ARBA00004569"/>
    </source>
</evidence>
<sequence length="120" mass="13486">MAGDGDNENPWTEKTAAKFNNKSLSEYYDPCQEAATRSIRCLHRNGGDRDLCSDYFQAYRDCKKQWVRDLPYDDNPSDFSPDSAVGLKHFPRTDGSTEKVQVGEDGIVVWDSSLCYGCAS</sequence>
<dbReference type="PANTHER" id="PTHR46811">
    <property type="entry name" value="COILED-COIL-HELIX-COILED-COIL-HELIX DOMAIN-CONTAINING PROTEIN 7"/>
    <property type="match status" value="1"/>
</dbReference>
<dbReference type="EMBL" id="JBBWRZ010000012">
    <property type="protein sequence ID" value="KAK8224769.1"/>
    <property type="molecule type" value="Genomic_DNA"/>
</dbReference>
<protein>
    <recommendedName>
        <fullName evidence="6">Cytochrome c oxidase-assembly factor COX23, mitochondrial</fullName>
    </recommendedName>
</protein>
<name>A0ABR1YBG4_9PEZI</name>
<evidence type="ECO:0000256" key="4">
    <source>
        <dbReference type="ARBA" id="ARBA00023157"/>
    </source>
</evidence>
<evidence type="ECO:0000256" key="5">
    <source>
        <dbReference type="ARBA" id="ARBA00038264"/>
    </source>
</evidence>
<dbReference type="Proteomes" id="UP001492380">
    <property type="component" value="Unassembled WGS sequence"/>
</dbReference>
<dbReference type="SUPFAM" id="SSF47072">
    <property type="entry name" value="Cysteine alpha-hairpin motif"/>
    <property type="match status" value="1"/>
</dbReference>
<organism evidence="8 9">
    <name type="scientific">Phyllosticta capitalensis</name>
    <dbReference type="NCBI Taxonomy" id="121624"/>
    <lineage>
        <taxon>Eukaryota</taxon>
        <taxon>Fungi</taxon>
        <taxon>Dikarya</taxon>
        <taxon>Ascomycota</taxon>
        <taxon>Pezizomycotina</taxon>
        <taxon>Dothideomycetes</taxon>
        <taxon>Dothideomycetes incertae sedis</taxon>
        <taxon>Botryosphaeriales</taxon>
        <taxon>Phyllostictaceae</taxon>
        <taxon>Phyllosticta</taxon>
    </lineage>
</organism>
<comment type="function">
    <text evidence="1">Required for the assembly of cytochrome c oxidase.</text>
</comment>
<comment type="caution">
    <text evidence="8">The sequence shown here is derived from an EMBL/GenBank/DDBJ whole genome shotgun (WGS) entry which is preliminary data.</text>
</comment>
<proteinExistence type="inferred from homology"/>
<evidence type="ECO:0000256" key="3">
    <source>
        <dbReference type="ARBA" id="ARBA00023128"/>
    </source>
</evidence>
<evidence type="ECO:0000256" key="6">
    <source>
        <dbReference type="ARBA" id="ARBA00041104"/>
    </source>
</evidence>
<dbReference type="InterPro" id="IPR010625">
    <property type="entry name" value="CHCH"/>
</dbReference>
<dbReference type="Pfam" id="PF06747">
    <property type="entry name" value="CHCH"/>
    <property type="match status" value="1"/>
</dbReference>
<reference evidence="8 9" key="1">
    <citation type="submission" date="2024-04" db="EMBL/GenBank/DDBJ databases">
        <title>Phyllosticta paracitricarpa is synonymous to the EU quarantine fungus P. citricarpa based on phylogenomic analyses.</title>
        <authorList>
            <consortium name="Lawrence Berkeley National Laboratory"/>
            <person name="Van Ingen-Buijs V.A."/>
            <person name="Van Westerhoven A.C."/>
            <person name="Haridas S."/>
            <person name="Skiadas P."/>
            <person name="Martin F."/>
            <person name="Groenewald J.Z."/>
            <person name="Crous P.W."/>
            <person name="Seidl M.F."/>
        </authorList>
    </citation>
    <scope>NUCLEOTIDE SEQUENCE [LARGE SCALE GENOMIC DNA]</scope>
    <source>
        <strain evidence="8 9">CBS 123374</strain>
    </source>
</reference>
<keyword evidence="9" id="KW-1185">Reference proteome</keyword>
<keyword evidence="4" id="KW-1015">Disulfide bond</keyword>
<keyword evidence="3" id="KW-0496">Mitochondrion</keyword>
<dbReference type="InterPro" id="IPR009069">
    <property type="entry name" value="Cys_alpha_HP_mot_SF"/>
</dbReference>
<comment type="subcellular location">
    <subcellularLocation>
        <location evidence="2">Mitochondrion intermembrane space</location>
    </subcellularLocation>
</comment>
<gene>
    <name evidence="8" type="ORF">HDK90DRAFT_498001</name>
</gene>
<dbReference type="PROSITE" id="PS51808">
    <property type="entry name" value="CHCH"/>
    <property type="match status" value="1"/>
</dbReference>